<dbReference type="GeneID" id="29980934"/>
<feature type="active site" description="Charge relay system" evidence="5">
    <location>
        <position position="575"/>
    </location>
</feature>
<accession>A0A2P4ZB88</accession>
<keyword evidence="9" id="KW-1185">Reference proteome</keyword>
<feature type="active site" description="Charge relay system" evidence="5">
    <location>
        <position position="773"/>
    </location>
</feature>
<feature type="active site" description="Charge relay system" evidence="5">
    <location>
        <position position="615"/>
    </location>
</feature>
<dbReference type="InterPro" id="IPR000209">
    <property type="entry name" value="Peptidase_S8/S53_dom"/>
</dbReference>
<gene>
    <name evidence="8" type="ORF">TGAM01_v209568</name>
</gene>
<evidence type="ECO:0000256" key="5">
    <source>
        <dbReference type="PROSITE-ProRule" id="PRU01240"/>
    </source>
</evidence>
<evidence type="ECO:0000256" key="1">
    <source>
        <dbReference type="ARBA" id="ARBA00011073"/>
    </source>
</evidence>
<evidence type="ECO:0000259" key="7">
    <source>
        <dbReference type="Pfam" id="PF24476"/>
    </source>
</evidence>
<dbReference type="AlphaFoldDB" id="A0A2P4ZB88"/>
<dbReference type="InterPro" id="IPR015500">
    <property type="entry name" value="Peptidase_S8_subtilisin-rel"/>
</dbReference>
<feature type="domain" description="Peptidase S8/S53" evidence="6">
    <location>
        <begin position="568"/>
        <end position="787"/>
    </location>
</feature>
<comment type="similarity">
    <text evidence="1 5">Belongs to the peptidase S8 family.</text>
</comment>
<evidence type="ECO:0000256" key="4">
    <source>
        <dbReference type="ARBA" id="ARBA00022825"/>
    </source>
</evidence>
<proteinExistence type="inferred from homology"/>
<dbReference type="InterPro" id="IPR056002">
    <property type="entry name" value="DUF7580"/>
</dbReference>
<evidence type="ECO:0000313" key="8">
    <source>
        <dbReference type="EMBL" id="PON21537.1"/>
    </source>
</evidence>
<dbReference type="Gene3D" id="3.40.50.200">
    <property type="entry name" value="Peptidase S8/S53 domain"/>
    <property type="match status" value="1"/>
</dbReference>
<keyword evidence="3 5" id="KW-0378">Hydrolase</keyword>
<keyword evidence="4 5" id="KW-0720">Serine protease</keyword>
<organism evidence="8 9">
    <name type="scientific">Trichoderma gamsii</name>
    <dbReference type="NCBI Taxonomy" id="398673"/>
    <lineage>
        <taxon>Eukaryota</taxon>
        <taxon>Fungi</taxon>
        <taxon>Dikarya</taxon>
        <taxon>Ascomycota</taxon>
        <taxon>Pezizomycotina</taxon>
        <taxon>Sordariomycetes</taxon>
        <taxon>Hypocreomycetidae</taxon>
        <taxon>Hypocreales</taxon>
        <taxon>Hypocreaceae</taxon>
        <taxon>Trichoderma</taxon>
    </lineage>
</organism>
<dbReference type="InterPro" id="IPR050131">
    <property type="entry name" value="Peptidase_S8_subtilisin-like"/>
</dbReference>
<dbReference type="CDD" id="cd00306">
    <property type="entry name" value="Peptidases_S8_S53"/>
    <property type="match status" value="1"/>
</dbReference>
<dbReference type="GO" id="GO:0004252">
    <property type="term" value="F:serine-type endopeptidase activity"/>
    <property type="evidence" value="ECO:0007669"/>
    <property type="project" value="UniProtKB-UniRule"/>
</dbReference>
<evidence type="ECO:0000256" key="3">
    <source>
        <dbReference type="ARBA" id="ARBA00022801"/>
    </source>
</evidence>
<dbReference type="SUPFAM" id="SSF52743">
    <property type="entry name" value="Subtilisin-like"/>
    <property type="match status" value="1"/>
</dbReference>
<dbReference type="RefSeq" id="XP_018665683.2">
    <property type="nucleotide sequence ID" value="XM_018800851.2"/>
</dbReference>
<dbReference type="Pfam" id="PF24476">
    <property type="entry name" value="DUF7580"/>
    <property type="match status" value="1"/>
</dbReference>
<dbReference type="Pfam" id="PF00082">
    <property type="entry name" value="Peptidase_S8"/>
    <property type="match status" value="1"/>
</dbReference>
<feature type="domain" description="DUF7580" evidence="7">
    <location>
        <begin position="297"/>
        <end position="493"/>
    </location>
</feature>
<dbReference type="PRINTS" id="PR00723">
    <property type="entry name" value="SUBTILISIN"/>
</dbReference>
<reference evidence="8 9" key="1">
    <citation type="journal article" date="2016" name="Genome Announc.">
        <title>Draft Whole-Genome Sequence of Trichoderma gamsii T6085, a Promising Biocontrol Agent of Fusarium Head Blight on Wheat.</title>
        <authorList>
            <person name="Baroncelli R."/>
            <person name="Zapparata A."/>
            <person name="Piaggeschi G."/>
            <person name="Sarrocco S."/>
            <person name="Vannacci G."/>
        </authorList>
    </citation>
    <scope>NUCLEOTIDE SEQUENCE [LARGE SCALE GENOMIC DNA]</scope>
    <source>
        <strain evidence="8 9">T6085</strain>
    </source>
</reference>
<comment type="caution">
    <text evidence="8">The sequence shown here is derived from an EMBL/GenBank/DDBJ whole genome shotgun (WGS) entry which is preliminary data.</text>
</comment>
<dbReference type="Proteomes" id="UP000054821">
    <property type="component" value="Unassembled WGS sequence"/>
</dbReference>
<keyword evidence="2 5" id="KW-0645">Protease</keyword>
<dbReference type="STRING" id="398673.A0A2P4ZB88"/>
<protein>
    <submittedName>
        <fullName evidence="8">Uncharacterized protein</fullName>
    </submittedName>
</protein>
<sequence>MNASYTMAEDTGVSALLASRAIVFSRVIYDAFRGGRLKPSDHGSYCAAHGIAARLHLINEYLGSLPLYGLEPDVDQLCRTMLRSLDAISRPTVGPARSFPFNWTYTTDLETDVMNFFKKQTGKSQEIGRDCDNLIQRLTKGGDGLPKIVTQHLETPDTFLDDLNNGAFDALQSIAECQSTEYQTCRTMLTVEDDSEIMRHPTRLCLHELQADQKKVARDMTVLVSAMGMTLWQEFSLMIFSNPSSHADDGQLLSRGGFCHILDQEIYASVPLSYKGGQGLFRLNYSRVLRQIFQAGNGEPLKRVLRYYNLTPKDKVLLSYAIARSFWKYYNSELIMRTKWTSDDIWFMPEEGNRGSRDQLPLCAYLSFPFGTPGRTDSDISDKDQLTHKYPQIFDIGVLLLEIGLAKPFQTIDRKNRISQANFNHKRAIDELEELRKMDWDGFRNNKKYFDEAVRFCLESEGVNPASEQQKPVEKEYIVIRSRFYEYVVFPLKWLATKGFGTQVGHINYVNKKPPSPLQRVSDNEPRKLEPEAEFHSATVVPQMWLRDLKKISEVVEHKRRTCAVSAEIRVAILDTGLDREFPAFRAKSGLMKSIVEERDFVNPNAPIMTDDFGHGTLMARLLMECAPGAGIIVARVAKNTNELESSRENIKKAILWAGQIGKADIILMSFGFHHKDQGICDAIEKVQKERQENIIFLASAGNSSIDDESFPARHPAVISVYATNCNGVFLQSNARSTSNSATVLGTFGDDIPNSLQEEFSSTYPKICEPGSSVATAIMAGISATLLIYATALPQLISLQGKAASTTDKILQLLWTTKGMEAALGRLAPKDEDFPRHRAVNPIWFWKKSIDLARYAAIFDTLSNLDRTS</sequence>
<dbReference type="EMBL" id="JPDN02000048">
    <property type="protein sequence ID" value="PON21537.1"/>
    <property type="molecule type" value="Genomic_DNA"/>
</dbReference>
<evidence type="ECO:0000256" key="2">
    <source>
        <dbReference type="ARBA" id="ARBA00022670"/>
    </source>
</evidence>
<dbReference type="PANTHER" id="PTHR43806">
    <property type="entry name" value="PEPTIDASE S8"/>
    <property type="match status" value="1"/>
</dbReference>
<dbReference type="PROSITE" id="PS51892">
    <property type="entry name" value="SUBTILASE"/>
    <property type="match status" value="1"/>
</dbReference>
<evidence type="ECO:0000313" key="9">
    <source>
        <dbReference type="Proteomes" id="UP000054821"/>
    </source>
</evidence>
<dbReference type="InterPro" id="IPR036852">
    <property type="entry name" value="Peptidase_S8/S53_dom_sf"/>
</dbReference>
<dbReference type="GO" id="GO:0006508">
    <property type="term" value="P:proteolysis"/>
    <property type="evidence" value="ECO:0007669"/>
    <property type="project" value="UniProtKB-KW"/>
</dbReference>
<evidence type="ECO:0000259" key="6">
    <source>
        <dbReference type="Pfam" id="PF00082"/>
    </source>
</evidence>
<name>A0A2P4ZB88_9HYPO</name>
<dbReference type="PANTHER" id="PTHR43806:SF11">
    <property type="entry name" value="CEREVISIN-RELATED"/>
    <property type="match status" value="1"/>
</dbReference>